<organism evidence="2 3">
    <name type="scientific">Nyssa sinensis</name>
    <dbReference type="NCBI Taxonomy" id="561372"/>
    <lineage>
        <taxon>Eukaryota</taxon>
        <taxon>Viridiplantae</taxon>
        <taxon>Streptophyta</taxon>
        <taxon>Embryophyta</taxon>
        <taxon>Tracheophyta</taxon>
        <taxon>Spermatophyta</taxon>
        <taxon>Magnoliopsida</taxon>
        <taxon>eudicotyledons</taxon>
        <taxon>Gunneridae</taxon>
        <taxon>Pentapetalae</taxon>
        <taxon>asterids</taxon>
        <taxon>Cornales</taxon>
        <taxon>Nyssaceae</taxon>
        <taxon>Nyssa</taxon>
    </lineage>
</organism>
<accession>A0A5J4ZJ24</accession>
<evidence type="ECO:0000256" key="1">
    <source>
        <dbReference type="SAM" id="MobiDB-lite"/>
    </source>
</evidence>
<evidence type="ECO:0000313" key="2">
    <source>
        <dbReference type="EMBL" id="KAA8518625.1"/>
    </source>
</evidence>
<evidence type="ECO:0000313" key="3">
    <source>
        <dbReference type="Proteomes" id="UP000325577"/>
    </source>
</evidence>
<sequence length="158" mass="16995">MEFWGGEVKSGEPLSVDPGNGMVLNLSQENLSHKQKEDKDSEGFENDLSDSIEDGESDTDEDDDDESDEEEEDTPKKVKLGKKRPAESGNKTPGCDKKAKLATPQETDGKKGGGHVATPHPSKQAGKTPANQSKQQTPKSAGTHPCKSSIGRSILIRH</sequence>
<name>A0A5J4ZJ24_9ASTE</name>
<reference evidence="2 3" key="1">
    <citation type="submission" date="2019-09" db="EMBL/GenBank/DDBJ databases">
        <title>A chromosome-level genome assembly of the Chinese tupelo Nyssa sinensis.</title>
        <authorList>
            <person name="Yang X."/>
            <person name="Kang M."/>
            <person name="Yang Y."/>
            <person name="Xiong H."/>
            <person name="Wang M."/>
            <person name="Zhang Z."/>
            <person name="Wang Z."/>
            <person name="Wu H."/>
            <person name="Ma T."/>
            <person name="Liu J."/>
            <person name="Xi Z."/>
        </authorList>
    </citation>
    <scope>NUCLEOTIDE SEQUENCE [LARGE SCALE GENOMIC DNA]</scope>
    <source>
        <strain evidence="2">J267</strain>
        <tissue evidence="2">Leaf</tissue>
    </source>
</reference>
<evidence type="ECO:0008006" key="4">
    <source>
        <dbReference type="Google" id="ProtNLM"/>
    </source>
</evidence>
<gene>
    <name evidence="2" type="ORF">F0562_016099</name>
</gene>
<proteinExistence type="predicted"/>
<dbReference type="Proteomes" id="UP000325577">
    <property type="component" value="Linkage Group LG7"/>
</dbReference>
<feature type="compositionally biased region" description="Polar residues" evidence="1">
    <location>
        <begin position="129"/>
        <end position="140"/>
    </location>
</feature>
<protein>
    <recommendedName>
        <fullName evidence="4">Nucleoplasmin-like domain-containing protein</fullName>
    </recommendedName>
</protein>
<feature type="compositionally biased region" description="Basic and acidic residues" evidence="1">
    <location>
        <begin position="31"/>
        <end position="42"/>
    </location>
</feature>
<feature type="region of interest" description="Disordered" evidence="1">
    <location>
        <begin position="1"/>
        <end position="158"/>
    </location>
</feature>
<dbReference type="EMBL" id="CM018050">
    <property type="protein sequence ID" value="KAA8518625.1"/>
    <property type="molecule type" value="Genomic_DNA"/>
</dbReference>
<feature type="compositionally biased region" description="Acidic residues" evidence="1">
    <location>
        <begin position="43"/>
        <end position="73"/>
    </location>
</feature>
<dbReference type="AlphaFoldDB" id="A0A5J4ZJ24"/>
<keyword evidence="3" id="KW-1185">Reference proteome</keyword>
<dbReference type="OrthoDB" id="2019803at2759"/>